<proteinExistence type="predicted"/>
<organism evidence="1 2">
    <name type="scientific">Mycena sanguinolenta</name>
    <dbReference type="NCBI Taxonomy" id="230812"/>
    <lineage>
        <taxon>Eukaryota</taxon>
        <taxon>Fungi</taxon>
        <taxon>Dikarya</taxon>
        <taxon>Basidiomycota</taxon>
        <taxon>Agaricomycotina</taxon>
        <taxon>Agaricomycetes</taxon>
        <taxon>Agaricomycetidae</taxon>
        <taxon>Agaricales</taxon>
        <taxon>Marasmiineae</taxon>
        <taxon>Mycenaceae</taxon>
        <taxon>Mycena</taxon>
    </lineage>
</organism>
<sequence>MSTAIMSLWTTGAGVKPCTQYFAESRPPLPPDNTTGVTLKDYTTSAVASRAKKITSFDVSALVHELGPTKLDLAFVQEVLGTAGPIIEPANVSTWNFTTQPNLFAEEADCEQDFYPWINWAVFAPAAHAVNATRDKLYAVAQMPVPSNAFPVTRTVGGGATAIIHQWYLAAKEEQSSIKKPCTPHEFKRVKVLRVGDRSALEFLVEQAGASSGYNFRVSDGASTLTGKGKRIVCQAFIFSHPQPVTDPIRRVSMR</sequence>
<protein>
    <submittedName>
        <fullName evidence="1">Uncharacterized protein</fullName>
    </submittedName>
</protein>
<evidence type="ECO:0000313" key="1">
    <source>
        <dbReference type="EMBL" id="KAF7328618.1"/>
    </source>
</evidence>
<evidence type="ECO:0000313" key="2">
    <source>
        <dbReference type="Proteomes" id="UP000623467"/>
    </source>
</evidence>
<dbReference type="AlphaFoldDB" id="A0A8H6U004"/>
<dbReference type="EMBL" id="JACAZH010000074">
    <property type="protein sequence ID" value="KAF7328618.1"/>
    <property type="molecule type" value="Genomic_DNA"/>
</dbReference>
<dbReference type="OrthoDB" id="3270233at2759"/>
<name>A0A8H6U004_9AGAR</name>
<keyword evidence="2" id="KW-1185">Reference proteome</keyword>
<accession>A0A8H6U004</accession>
<gene>
    <name evidence="1" type="ORF">MSAN_02476900</name>
</gene>
<reference evidence="1" key="1">
    <citation type="submission" date="2020-05" db="EMBL/GenBank/DDBJ databases">
        <title>Mycena genomes resolve the evolution of fungal bioluminescence.</title>
        <authorList>
            <person name="Tsai I.J."/>
        </authorList>
    </citation>
    <scope>NUCLEOTIDE SEQUENCE</scope>
    <source>
        <strain evidence="1">160909Yilan</strain>
    </source>
</reference>
<dbReference type="Proteomes" id="UP000623467">
    <property type="component" value="Unassembled WGS sequence"/>
</dbReference>
<comment type="caution">
    <text evidence="1">The sequence shown here is derived from an EMBL/GenBank/DDBJ whole genome shotgun (WGS) entry which is preliminary data.</text>
</comment>